<organism evidence="3">
    <name type="scientific">Schistosoma japonicum</name>
    <name type="common">Blood fluke</name>
    <dbReference type="NCBI Taxonomy" id="6182"/>
    <lineage>
        <taxon>Eukaryota</taxon>
        <taxon>Metazoa</taxon>
        <taxon>Spiralia</taxon>
        <taxon>Lophotrochozoa</taxon>
        <taxon>Platyhelminthes</taxon>
        <taxon>Trematoda</taxon>
        <taxon>Digenea</taxon>
        <taxon>Strigeidida</taxon>
        <taxon>Schistosomatoidea</taxon>
        <taxon>Schistosomatidae</taxon>
        <taxon>Schistosoma</taxon>
    </lineage>
</organism>
<dbReference type="Pfam" id="PF00393">
    <property type="entry name" value="6PGD"/>
    <property type="match status" value="1"/>
</dbReference>
<keyword evidence="1" id="KW-0472">Membrane</keyword>
<evidence type="ECO:0000259" key="2">
    <source>
        <dbReference type="Pfam" id="PF00393"/>
    </source>
</evidence>
<name>Q5C0T5_SCHJA</name>
<evidence type="ECO:0000256" key="1">
    <source>
        <dbReference type="SAM" id="Phobius"/>
    </source>
</evidence>
<sequence>DGWRRVVSHGALNGIPTPVFSSALSFYDGIKCQHLPANLIQVRTLEFLPFRFNNPLDIATDILNNKYYVVNGAILLKLFPENYTNQQSNETRPYLAFTFHIYIYLILLSILVYQLPIYI</sequence>
<keyword evidence="1" id="KW-0812">Transmembrane</keyword>
<dbReference type="GO" id="GO:0004616">
    <property type="term" value="F:phosphogluconate dehydrogenase (decarboxylating) activity"/>
    <property type="evidence" value="ECO:0007669"/>
    <property type="project" value="InterPro"/>
</dbReference>
<feature type="domain" description="6-phosphogluconate dehydrogenase C-terminal" evidence="2">
    <location>
        <begin position="2"/>
        <end position="42"/>
    </location>
</feature>
<dbReference type="InterPro" id="IPR006114">
    <property type="entry name" value="6PGDH_C"/>
</dbReference>
<reference evidence="3" key="1">
    <citation type="journal article" date="2006" name="PLoS Pathog.">
        <title>New perspectives on host-parasite interplay by comparative transcriptomic and proteomic analyses of Schistosoma japonicum.</title>
        <authorList>
            <person name="Liu F."/>
            <person name="Lu J."/>
            <person name="Hu W."/>
            <person name="Wang S.Y."/>
            <person name="Cui S.J."/>
            <person name="Chi M."/>
            <person name="Yan Q."/>
            <person name="Wang X.R."/>
            <person name="Song H.D."/>
            <person name="Xu X.N."/>
            <person name="Wang J.J."/>
            <person name="Zhang X.L."/>
            <person name="Zhang X."/>
            <person name="Wang Z.Q."/>
            <person name="Xue C.L."/>
            <person name="Brindley P.J."/>
            <person name="McManus D.P."/>
            <person name="Yang P.Y."/>
            <person name="Feng Z."/>
            <person name="Chen Z."/>
            <person name="Han Z.G."/>
        </authorList>
    </citation>
    <scope>NUCLEOTIDE SEQUENCE</scope>
</reference>
<dbReference type="SUPFAM" id="SSF48179">
    <property type="entry name" value="6-phosphogluconate dehydrogenase C-terminal domain-like"/>
    <property type="match status" value="1"/>
</dbReference>
<accession>Q5C0T5</accession>
<dbReference type="EMBL" id="AY810851">
    <property type="protein sequence ID" value="AAX26740.2"/>
    <property type="molecule type" value="mRNA"/>
</dbReference>
<dbReference type="GO" id="GO:0006098">
    <property type="term" value="P:pentose-phosphate shunt"/>
    <property type="evidence" value="ECO:0007669"/>
    <property type="project" value="InterPro"/>
</dbReference>
<evidence type="ECO:0000313" key="3">
    <source>
        <dbReference type="EMBL" id="AAX26740.2"/>
    </source>
</evidence>
<feature type="non-terminal residue" evidence="3">
    <location>
        <position position="1"/>
    </location>
</feature>
<protein>
    <submittedName>
        <fullName evidence="3">SJCHGC06970 protein</fullName>
    </submittedName>
</protein>
<proteinExistence type="evidence at transcript level"/>
<feature type="transmembrane region" description="Helical" evidence="1">
    <location>
        <begin position="94"/>
        <end position="115"/>
    </location>
</feature>
<dbReference type="InterPro" id="IPR008927">
    <property type="entry name" value="6-PGluconate_DH-like_C_sf"/>
</dbReference>
<dbReference type="AlphaFoldDB" id="Q5C0T5"/>
<keyword evidence="1" id="KW-1133">Transmembrane helix</keyword>